<dbReference type="PANTHER" id="PTHR34580">
    <property type="match status" value="1"/>
</dbReference>
<name>A0A098SCU1_9BACT</name>
<protein>
    <recommendedName>
        <fullName evidence="4">WYL domain-containing protein</fullName>
    </recommendedName>
</protein>
<keyword evidence="3" id="KW-1185">Reference proteome</keyword>
<dbReference type="OrthoDB" id="1315521at2"/>
<dbReference type="RefSeq" id="WP_044216289.1">
    <property type="nucleotide sequence ID" value="NZ_JPOS01000006.1"/>
</dbReference>
<organism evidence="2 3">
    <name type="scientific">Phaeodactylibacter xiamenensis</name>
    <dbReference type="NCBI Taxonomy" id="1524460"/>
    <lineage>
        <taxon>Bacteria</taxon>
        <taxon>Pseudomonadati</taxon>
        <taxon>Bacteroidota</taxon>
        <taxon>Saprospiria</taxon>
        <taxon>Saprospirales</taxon>
        <taxon>Haliscomenobacteraceae</taxon>
        <taxon>Phaeodactylibacter</taxon>
    </lineage>
</organism>
<dbReference type="AlphaFoldDB" id="A0A098SCU1"/>
<sequence length="350" mass="40722">MASKGHEYSTKSRLLKVLRAVQEQPYRYTKWELADLYGVSADTIKNDFEAIRNTGFDLDYDSNYRYAFAADKTFEDLKALLQLNESEQLLLLRALNNMDSPSEKIMQLQKRLSSIFGNRQDYPGAADTPGAATTPGPEHWRRPYLTKFQLLEQAREQKLQVVLLSYRSSNSNAISDRRVEPFYTRIEEDTVQAYDVDKSMLRHFRISRIRRIRMTDTPWSNEAEHKVLATDPFWIVDDHQKMVHLRLKVGAYNELVERYPLTKVFIQEDAEQAMRSKRSSTSERTMILPEINLWRYSKNMRRARRISSAAPKRHIPLSTSSGESAWPKRDLTSTIWPTSKSSSKALKKMA</sequence>
<dbReference type="Proteomes" id="UP000029736">
    <property type="component" value="Unassembled WGS sequence"/>
</dbReference>
<dbReference type="PROSITE" id="PS52050">
    <property type="entry name" value="WYL"/>
    <property type="match status" value="1"/>
</dbReference>
<dbReference type="STRING" id="1524460.IX84_02650"/>
<reference evidence="2 3" key="1">
    <citation type="journal article" date="2014" name="Int. J. Syst. Evol. Microbiol.">
        <title>Phaeodactylibacter xiamenensis gen. nov., sp. nov., a member of the family Saprospiraceae isolated from the marine alga Phaeodactylum tricornutum.</title>
        <authorList>
            <person name="Chen Z.Jr."/>
            <person name="Lei X."/>
            <person name="Lai Q."/>
            <person name="Li Y."/>
            <person name="Zhang B."/>
            <person name="Zhang J."/>
            <person name="Zhang H."/>
            <person name="Yang L."/>
            <person name="Zheng W."/>
            <person name="Tian Y."/>
            <person name="Yu Z."/>
            <person name="Xu H.Jr."/>
            <person name="Zheng T."/>
        </authorList>
    </citation>
    <scope>NUCLEOTIDE SEQUENCE [LARGE SCALE GENOMIC DNA]</scope>
    <source>
        <strain evidence="2 3">KD52</strain>
    </source>
</reference>
<comment type="caution">
    <text evidence="2">The sequence shown here is derived from an EMBL/GenBank/DDBJ whole genome shotgun (WGS) entry which is preliminary data.</text>
</comment>
<dbReference type="Gene3D" id="1.10.10.10">
    <property type="entry name" value="Winged helix-like DNA-binding domain superfamily/Winged helix DNA-binding domain"/>
    <property type="match status" value="1"/>
</dbReference>
<accession>A0A098SCU1</accession>
<evidence type="ECO:0000256" key="1">
    <source>
        <dbReference type="SAM" id="MobiDB-lite"/>
    </source>
</evidence>
<feature type="compositionally biased region" description="Basic residues" evidence="1">
    <location>
        <begin position="305"/>
        <end position="315"/>
    </location>
</feature>
<dbReference type="InterPro" id="IPR036388">
    <property type="entry name" value="WH-like_DNA-bd_sf"/>
</dbReference>
<proteinExistence type="predicted"/>
<evidence type="ECO:0008006" key="4">
    <source>
        <dbReference type="Google" id="ProtNLM"/>
    </source>
</evidence>
<evidence type="ECO:0000313" key="2">
    <source>
        <dbReference type="EMBL" id="KGE89493.1"/>
    </source>
</evidence>
<evidence type="ECO:0000313" key="3">
    <source>
        <dbReference type="Proteomes" id="UP000029736"/>
    </source>
</evidence>
<gene>
    <name evidence="2" type="ORF">IX84_02650</name>
</gene>
<dbReference type="InterPro" id="IPR051534">
    <property type="entry name" value="CBASS_pafABC_assoc_protein"/>
</dbReference>
<feature type="region of interest" description="Disordered" evidence="1">
    <location>
        <begin position="305"/>
        <end position="327"/>
    </location>
</feature>
<dbReference type="EMBL" id="JPOS01000006">
    <property type="protein sequence ID" value="KGE89493.1"/>
    <property type="molecule type" value="Genomic_DNA"/>
</dbReference>
<dbReference type="PANTHER" id="PTHR34580:SF1">
    <property type="entry name" value="PROTEIN PAFC"/>
    <property type="match status" value="1"/>
</dbReference>